<protein>
    <submittedName>
        <fullName evidence="3">Uncharacterized protein</fullName>
    </submittedName>
</protein>
<proteinExistence type="predicted"/>
<feature type="region of interest" description="Disordered" evidence="1">
    <location>
        <begin position="1"/>
        <end position="99"/>
    </location>
</feature>
<dbReference type="Proteomes" id="UP000011626">
    <property type="component" value="Unassembled WGS sequence"/>
</dbReference>
<sequence length="308" mass="31790">MARRSGECQKRCTAQYGPSIESTEPATARTVLREVTVTDPSEGPQGPDGSSTEPDPGSDPGESAPENSLEGSVSDGDQQPGGGSDGDETTEDPPAEESSSRRRILLLLLLLVLVFVGGGLGTFVLDDFPNGSPGPGTPSATPAPAPNATGNVSLTTAADATLLRADGVVPGDEGTSRLRLRNTGTATGELSVTELDVQSDEGGVLPPESPDDDSPEEGELDERLLVRVSAEYPNDETVDLYGDGAFVPIGSLDAGNRTIGDGLAAQQDVIIVVEWRLPAETGNDVQSDSVSFDIAFTLRSVNGTTTPQ</sequence>
<evidence type="ECO:0000313" key="3">
    <source>
        <dbReference type="EMBL" id="ELZ25110.1"/>
    </source>
</evidence>
<keyword evidence="4" id="KW-1185">Reference proteome</keyword>
<dbReference type="eggNOG" id="arCOG05861">
    <property type="taxonomic scope" value="Archaea"/>
</dbReference>
<gene>
    <name evidence="3" type="ORF">C475_11204</name>
</gene>
<feature type="compositionally biased region" description="Acidic residues" evidence="1">
    <location>
        <begin position="85"/>
        <end position="95"/>
    </location>
</feature>
<keyword evidence="2" id="KW-0472">Membrane</keyword>
<dbReference type="AlphaFoldDB" id="M0CPC5"/>
<keyword evidence="2" id="KW-1133">Transmembrane helix</keyword>
<reference evidence="3 4" key="1">
    <citation type="journal article" date="2014" name="PLoS Genet.">
        <title>Phylogenetically driven sequencing of extremely halophilic archaea reveals strategies for static and dynamic osmo-response.</title>
        <authorList>
            <person name="Becker E.A."/>
            <person name="Seitzer P.M."/>
            <person name="Tritt A."/>
            <person name="Larsen D."/>
            <person name="Krusor M."/>
            <person name="Yao A.I."/>
            <person name="Wu D."/>
            <person name="Madern D."/>
            <person name="Eisen J.A."/>
            <person name="Darling A.E."/>
            <person name="Facciotti M.T."/>
        </authorList>
    </citation>
    <scope>NUCLEOTIDE SEQUENCE [LARGE SCALE GENOMIC DNA]</scope>
    <source>
        <strain evidence="3 4">2-9-1</strain>
    </source>
</reference>
<feature type="compositionally biased region" description="Basic and acidic residues" evidence="1">
    <location>
        <begin position="1"/>
        <end position="10"/>
    </location>
</feature>
<evidence type="ECO:0000313" key="4">
    <source>
        <dbReference type="Proteomes" id="UP000011626"/>
    </source>
</evidence>
<accession>M0CPC5</accession>
<comment type="caution">
    <text evidence="3">The sequence shown here is derived from an EMBL/GenBank/DDBJ whole genome shotgun (WGS) entry which is preliminary data.</text>
</comment>
<feature type="region of interest" description="Disordered" evidence="1">
    <location>
        <begin position="167"/>
        <end position="218"/>
    </location>
</feature>
<feature type="transmembrane region" description="Helical" evidence="2">
    <location>
        <begin position="104"/>
        <end position="125"/>
    </location>
</feature>
<feature type="compositionally biased region" description="Acidic residues" evidence="1">
    <location>
        <begin position="209"/>
        <end position="218"/>
    </location>
</feature>
<organism evidence="3 4">
    <name type="scientific">Halosimplex carlsbadense 2-9-1</name>
    <dbReference type="NCBI Taxonomy" id="797114"/>
    <lineage>
        <taxon>Archaea</taxon>
        <taxon>Methanobacteriati</taxon>
        <taxon>Methanobacteriota</taxon>
        <taxon>Stenosarchaea group</taxon>
        <taxon>Halobacteria</taxon>
        <taxon>Halobacteriales</taxon>
        <taxon>Haloarculaceae</taxon>
        <taxon>Halosimplex</taxon>
    </lineage>
</organism>
<evidence type="ECO:0000256" key="2">
    <source>
        <dbReference type="SAM" id="Phobius"/>
    </source>
</evidence>
<dbReference type="EMBL" id="AOIU01000026">
    <property type="protein sequence ID" value="ELZ25110.1"/>
    <property type="molecule type" value="Genomic_DNA"/>
</dbReference>
<keyword evidence="2" id="KW-0812">Transmembrane</keyword>
<evidence type="ECO:0000256" key="1">
    <source>
        <dbReference type="SAM" id="MobiDB-lite"/>
    </source>
</evidence>
<name>M0CPC5_9EURY</name>